<name>A0A381ZPA2_9ZZZZ</name>
<organism evidence="1">
    <name type="scientific">marine metagenome</name>
    <dbReference type="NCBI Taxonomy" id="408172"/>
    <lineage>
        <taxon>unclassified sequences</taxon>
        <taxon>metagenomes</taxon>
        <taxon>ecological metagenomes</taxon>
    </lineage>
</organism>
<dbReference type="AlphaFoldDB" id="A0A381ZPA2"/>
<gene>
    <name evidence="1" type="ORF">METZ01_LOCUS143939</name>
</gene>
<proteinExistence type="predicted"/>
<accession>A0A381ZPA2</accession>
<feature type="non-terminal residue" evidence="1">
    <location>
        <position position="1"/>
    </location>
</feature>
<evidence type="ECO:0000313" key="1">
    <source>
        <dbReference type="EMBL" id="SVA91085.1"/>
    </source>
</evidence>
<dbReference type="EMBL" id="UINC01022119">
    <property type="protein sequence ID" value="SVA91085.1"/>
    <property type="molecule type" value="Genomic_DNA"/>
</dbReference>
<protein>
    <submittedName>
        <fullName evidence="1">Uncharacterized protein</fullName>
    </submittedName>
</protein>
<sequence>FGLTLINYGIDEISNPRLLSERIVKSRLPDLFNRNGSTPVAKDLFGK</sequence>
<reference evidence="1" key="1">
    <citation type="submission" date="2018-05" db="EMBL/GenBank/DDBJ databases">
        <authorList>
            <person name="Lanie J.A."/>
            <person name="Ng W.-L."/>
            <person name="Kazmierczak K.M."/>
            <person name="Andrzejewski T.M."/>
            <person name="Davidsen T.M."/>
            <person name="Wayne K.J."/>
            <person name="Tettelin H."/>
            <person name="Glass J.I."/>
            <person name="Rusch D."/>
            <person name="Podicherti R."/>
            <person name="Tsui H.-C.T."/>
            <person name="Winkler M.E."/>
        </authorList>
    </citation>
    <scope>NUCLEOTIDE SEQUENCE</scope>
</reference>